<evidence type="ECO:0000313" key="4">
    <source>
        <dbReference type="EMBL" id="SJZ74065.1"/>
    </source>
</evidence>
<dbReference type="AlphaFoldDB" id="A0A1T4N4Z9"/>
<feature type="domain" description="MurNAc-LAA" evidence="3">
    <location>
        <begin position="157"/>
        <end position="281"/>
    </location>
</feature>
<dbReference type="PANTHER" id="PTHR30404:SF0">
    <property type="entry name" value="N-ACETYLMURAMOYL-L-ALANINE AMIDASE AMIC"/>
    <property type="match status" value="1"/>
</dbReference>
<evidence type="ECO:0000256" key="1">
    <source>
        <dbReference type="ARBA" id="ARBA00022801"/>
    </source>
</evidence>
<dbReference type="GO" id="GO:0009253">
    <property type="term" value="P:peptidoglycan catabolic process"/>
    <property type="evidence" value="ECO:0007669"/>
    <property type="project" value="InterPro"/>
</dbReference>
<evidence type="ECO:0000313" key="5">
    <source>
        <dbReference type="Proteomes" id="UP000190637"/>
    </source>
</evidence>
<dbReference type="GO" id="GO:0030288">
    <property type="term" value="C:outer membrane-bounded periplasmic space"/>
    <property type="evidence" value="ECO:0007669"/>
    <property type="project" value="TreeGrafter"/>
</dbReference>
<feature type="compositionally biased region" description="Low complexity" evidence="2">
    <location>
        <begin position="32"/>
        <end position="49"/>
    </location>
</feature>
<dbReference type="CDD" id="cd02696">
    <property type="entry name" value="MurNAc-LAA"/>
    <property type="match status" value="1"/>
</dbReference>
<proteinExistence type="predicted"/>
<reference evidence="4 5" key="1">
    <citation type="submission" date="2017-02" db="EMBL/GenBank/DDBJ databases">
        <authorList>
            <person name="Peterson S.W."/>
        </authorList>
    </citation>
    <scope>NUCLEOTIDE SEQUENCE [LARGE SCALE GENOMIC DNA]</scope>
    <source>
        <strain evidence="4 5">DSM 45154</strain>
    </source>
</reference>
<dbReference type="Gene3D" id="3.40.630.40">
    <property type="entry name" value="Zn-dependent exopeptidases"/>
    <property type="match status" value="1"/>
</dbReference>
<dbReference type="PANTHER" id="PTHR30404">
    <property type="entry name" value="N-ACETYLMURAMOYL-L-ALANINE AMIDASE"/>
    <property type="match status" value="1"/>
</dbReference>
<dbReference type="RefSeq" id="WP_078760673.1">
    <property type="nucleotide sequence ID" value="NZ_FUWS01000003.1"/>
</dbReference>
<keyword evidence="1" id="KW-0378">Hydrolase</keyword>
<dbReference type="Pfam" id="PF01520">
    <property type="entry name" value="Amidase_3"/>
    <property type="match status" value="1"/>
</dbReference>
<feature type="region of interest" description="Disordered" evidence="2">
    <location>
        <begin position="32"/>
        <end position="91"/>
    </location>
</feature>
<dbReference type="InterPro" id="IPR002508">
    <property type="entry name" value="MurNAc-LAA_cat"/>
</dbReference>
<evidence type="ECO:0000256" key="2">
    <source>
        <dbReference type="SAM" id="MobiDB-lite"/>
    </source>
</evidence>
<accession>A0A1T4N4Z9</accession>
<sequence>MRGDISPPSPSPRPAGLAAAAMAVALTTACGTGAGAEDAPAPEVTATLPLPDPAAPSPGEATPAADLPLSGTTVVIDPGHNGGNAEAPDQINALVPSGPGTKACDTVGAETDSGYPEHSFTWDLSLRLRERLEEEGARVVLTRADDEGVGPCVNERAEIGNEAGADAAISIHADGAPAGVRGFHVIAPGVVEGYTDDIATPSMELAEDVRDEFLELSGHPTADYIGDEGIDVRTDLGGLNLSDVPKVFLEAGNMRNATDARNIEDSQWRARAADAVAAGISRYLRGS</sequence>
<dbReference type="SUPFAM" id="SSF53187">
    <property type="entry name" value="Zn-dependent exopeptidases"/>
    <property type="match status" value="1"/>
</dbReference>
<dbReference type="PROSITE" id="PS51257">
    <property type="entry name" value="PROKAR_LIPOPROTEIN"/>
    <property type="match status" value="1"/>
</dbReference>
<name>A0A1T4N4Z9_9ACTN</name>
<gene>
    <name evidence="4" type="ORF">SAMN02745673_01270</name>
</gene>
<evidence type="ECO:0000259" key="3">
    <source>
        <dbReference type="SMART" id="SM00646"/>
    </source>
</evidence>
<dbReference type="Proteomes" id="UP000190637">
    <property type="component" value="Unassembled WGS sequence"/>
</dbReference>
<keyword evidence="5" id="KW-1185">Reference proteome</keyword>
<dbReference type="STRING" id="1122192.SAMN02745673_01270"/>
<dbReference type="InterPro" id="IPR050695">
    <property type="entry name" value="N-acetylmuramoyl_amidase_3"/>
</dbReference>
<dbReference type="EMBL" id="FUWS01000003">
    <property type="protein sequence ID" value="SJZ74065.1"/>
    <property type="molecule type" value="Genomic_DNA"/>
</dbReference>
<dbReference type="GO" id="GO:0008745">
    <property type="term" value="F:N-acetylmuramoyl-L-alanine amidase activity"/>
    <property type="evidence" value="ECO:0007669"/>
    <property type="project" value="InterPro"/>
</dbReference>
<organism evidence="4 5">
    <name type="scientific">Marinactinospora thermotolerans DSM 45154</name>
    <dbReference type="NCBI Taxonomy" id="1122192"/>
    <lineage>
        <taxon>Bacteria</taxon>
        <taxon>Bacillati</taxon>
        <taxon>Actinomycetota</taxon>
        <taxon>Actinomycetes</taxon>
        <taxon>Streptosporangiales</taxon>
        <taxon>Nocardiopsidaceae</taxon>
        <taxon>Marinactinospora</taxon>
    </lineage>
</organism>
<dbReference type="SMART" id="SM00646">
    <property type="entry name" value="Ami_3"/>
    <property type="match status" value="1"/>
</dbReference>
<protein>
    <submittedName>
        <fullName evidence="4">N-acetylmuramoyl-L-alanine amidase</fullName>
    </submittedName>
</protein>